<comment type="caution">
    <text evidence="1">The sequence shown here is derived from an EMBL/GenBank/DDBJ whole genome shotgun (WGS) entry which is preliminary data.</text>
</comment>
<gene>
    <name evidence="1" type="ORF">BURMUCGD2_4598</name>
</gene>
<accession>B9BHP3</accession>
<dbReference type="RefSeq" id="WP_006403317.1">
    <property type="nucleotide sequence ID" value="NZ_ACFC01000001.1"/>
</dbReference>
<protein>
    <submittedName>
        <fullName evidence="1">Uncharacterized protein</fullName>
    </submittedName>
</protein>
<dbReference type="EMBL" id="ACFC01000001">
    <property type="protein sequence ID" value="EEE09226.1"/>
    <property type="molecule type" value="Genomic_DNA"/>
</dbReference>
<name>B9BHP3_9BURK</name>
<evidence type="ECO:0000313" key="2">
    <source>
        <dbReference type="Proteomes" id="UP000004535"/>
    </source>
</evidence>
<dbReference type="AlphaFoldDB" id="B9BHP3"/>
<reference evidence="1 2" key="1">
    <citation type="journal article" date="2012" name="J. Bacteriol.">
        <title>Draft Genome Sequence Determination for Cystic Fibrosis and Chronic Granulomatous Disease Burkholderia multivorans Isolates.</title>
        <authorList>
            <person name="Varga J.J."/>
            <person name="Losada L."/>
            <person name="Zelazny A.M."/>
            <person name="Brinkac L."/>
            <person name="Harkins D."/>
            <person name="Radune D."/>
            <person name="Hostetler J."/>
            <person name="Sampaio E.P."/>
            <person name="Ronning C.M."/>
            <person name="Nierman W.C."/>
            <person name="Greenberg D.E."/>
            <person name="Holland S.M."/>
            <person name="Goldberg J.B."/>
        </authorList>
    </citation>
    <scope>NUCLEOTIDE SEQUENCE [LARGE SCALE GENOMIC DNA]</scope>
    <source>
        <strain evidence="1 2">CGD2</strain>
    </source>
</reference>
<evidence type="ECO:0000313" key="1">
    <source>
        <dbReference type="EMBL" id="EEE09226.1"/>
    </source>
</evidence>
<sequence length="70" mass="8481">MKITDDMLTEWFPPHIKPVNEGLYLTRMTRYGAPAYCIWRDGKWRFKNNPETSCIFQNRQWIGLKERHHG</sequence>
<dbReference type="Proteomes" id="UP000004535">
    <property type="component" value="Unassembled WGS sequence"/>
</dbReference>
<proteinExistence type="predicted"/>
<organism evidence="1 2">
    <name type="scientific">Burkholderia multivorans CGD2</name>
    <dbReference type="NCBI Taxonomy" id="513052"/>
    <lineage>
        <taxon>Bacteria</taxon>
        <taxon>Pseudomonadati</taxon>
        <taxon>Pseudomonadota</taxon>
        <taxon>Betaproteobacteria</taxon>
        <taxon>Burkholderiales</taxon>
        <taxon>Burkholderiaceae</taxon>
        <taxon>Burkholderia</taxon>
        <taxon>Burkholderia cepacia complex</taxon>
    </lineage>
</organism>